<dbReference type="GO" id="GO:0048608">
    <property type="term" value="P:reproductive structure development"/>
    <property type="evidence" value="ECO:0007669"/>
    <property type="project" value="UniProtKB-ARBA"/>
</dbReference>
<evidence type="ECO:0000256" key="7">
    <source>
        <dbReference type="ARBA" id="ARBA00023136"/>
    </source>
</evidence>
<dbReference type="Gramene" id="PHT77446">
    <property type="protein sequence ID" value="PHT77446"/>
    <property type="gene ID" value="T459_20968"/>
</dbReference>
<comment type="caution">
    <text evidence="10">The sequence shown here is derived from an EMBL/GenBank/DDBJ whole genome shotgun (WGS) entry which is preliminary data.</text>
</comment>
<dbReference type="EMBL" id="AYRZ02000007">
    <property type="protein sequence ID" value="PHT77446.1"/>
    <property type="molecule type" value="Genomic_DNA"/>
</dbReference>
<dbReference type="Proteomes" id="UP000222542">
    <property type="component" value="Unassembled WGS sequence"/>
</dbReference>
<dbReference type="PANTHER" id="PTHR33203:SF37">
    <property type="entry name" value="GLYCINE-RICH PROTEIN _ OLEOSIN"/>
    <property type="match status" value="1"/>
</dbReference>
<dbReference type="GO" id="GO:0009791">
    <property type="term" value="P:post-embryonic development"/>
    <property type="evidence" value="ECO:0007669"/>
    <property type="project" value="UniProtKB-ARBA"/>
</dbReference>
<feature type="transmembrane region" description="Helical" evidence="9">
    <location>
        <begin position="20"/>
        <end position="42"/>
    </location>
</feature>
<comment type="similarity">
    <text evidence="3">Belongs to the oleosin family.</text>
</comment>
<dbReference type="Pfam" id="PF01277">
    <property type="entry name" value="Oleosin"/>
    <property type="match status" value="1"/>
</dbReference>
<evidence type="ECO:0008006" key="12">
    <source>
        <dbReference type="Google" id="ProtNLM"/>
    </source>
</evidence>
<dbReference type="STRING" id="4072.A0A1U8HDI0"/>
<evidence type="ECO:0000256" key="3">
    <source>
        <dbReference type="ARBA" id="ARBA00010858"/>
    </source>
</evidence>
<protein>
    <recommendedName>
        <fullName evidence="12">Oleosin</fullName>
    </recommendedName>
</protein>
<evidence type="ECO:0000313" key="10">
    <source>
        <dbReference type="EMBL" id="PHT77446.1"/>
    </source>
</evidence>
<keyword evidence="6 9" id="KW-1133">Transmembrane helix</keyword>
<evidence type="ECO:0000256" key="4">
    <source>
        <dbReference type="ARBA" id="ARBA00022677"/>
    </source>
</evidence>
<evidence type="ECO:0000256" key="6">
    <source>
        <dbReference type="ARBA" id="ARBA00022989"/>
    </source>
</evidence>
<evidence type="ECO:0000256" key="1">
    <source>
        <dbReference type="ARBA" id="ARBA00004141"/>
    </source>
</evidence>
<dbReference type="PANTHER" id="PTHR33203">
    <property type="entry name" value="OLEOSIN"/>
    <property type="match status" value="1"/>
</dbReference>
<gene>
    <name evidence="10" type="ORF">T459_20968</name>
</gene>
<evidence type="ECO:0000256" key="2">
    <source>
        <dbReference type="ARBA" id="ARBA00004502"/>
    </source>
</evidence>
<evidence type="ECO:0000256" key="5">
    <source>
        <dbReference type="ARBA" id="ARBA00022692"/>
    </source>
</evidence>
<reference evidence="10 11" key="1">
    <citation type="journal article" date="2014" name="Nat. Genet.">
        <title>Genome sequence of the hot pepper provides insights into the evolution of pungency in Capsicum species.</title>
        <authorList>
            <person name="Kim S."/>
            <person name="Park M."/>
            <person name="Yeom S.I."/>
            <person name="Kim Y.M."/>
            <person name="Lee J.M."/>
            <person name="Lee H.A."/>
            <person name="Seo E."/>
            <person name="Choi J."/>
            <person name="Cheong K."/>
            <person name="Kim K.T."/>
            <person name="Jung K."/>
            <person name="Lee G.W."/>
            <person name="Oh S.K."/>
            <person name="Bae C."/>
            <person name="Kim S.B."/>
            <person name="Lee H.Y."/>
            <person name="Kim S.Y."/>
            <person name="Kim M.S."/>
            <person name="Kang B.C."/>
            <person name="Jo Y.D."/>
            <person name="Yang H.B."/>
            <person name="Jeong H.J."/>
            <person name="Kang W.H."/>
            <person name="Kwon J.K."/>
            <person name="Shin C."/>
            <person name="Lim J.Y."/>
            <person name="Park J.H."/>
            <person name="Huh J.H."/>
            <person name="Kim J.S."/>
            <person name="Kim B.D."/>
            <person name="Cohen O."/>
            <person name="Paran I."/>
            <person name="Suh M.C."/>
            <person name="Lee S.B."/>
            <person name="Kim Y.K."/>
            <person name="Shin Y."/>
            <person name="Noh S.J."/>
            <person name="Park J."/>
            <person name="Seo Y.S."/>
            <person name="Kwon S.Y."/>
            <person name="Kim H.A."/>
            <person name="Park J.M."/>
            <person name="Kim H.J."/>
            <person name="Choi S.B."/>
            <person name="Bosland P.W."/>
            <person name="Reeves G."/>
            <person name="Jo S.H."/>
            <person name="Lee B.W."/>
            <person name="Cho H.T."/>
            <person name="Choi H.S."/>
            <person name="Lee M.S."/>
            <person name="Yu Y."/>
            <person name="Do Choi Y."/>
            <person name="Park B.S."/>
            <person name="van Deynze A."/>
            <person name="Ashrafi H."/>
            <person name="Hill T."/>
            <person name="Kim W.T."/>
            <person name="Pai H.S."/>
            <person name="Ahn H.K."/>
            <person name="Yeam I."/>
            <person name="Giovannoni J.J."/>
            <person name="Rose J.K."/>
            <person name="Sorensen I."/>
            <person name="Lee S.J."/>
            <person name="Kim R.W."/>
            <person name="Choi I.Y."/>
            <person name="Choi B.S."/>
            <person name="Lim J.S."/>
            <person name="Lee Y.H."/>
            <person name="Choi D."/>
        </authorList>
    </citation>
    <scope>NUCLEOTIDE SEQUENCE [LARGE SCALE GENOMIC DNA]</scope>
    <source>
        <strain evidence="11">cv. CM334</strain>
    </source>
</reference>
<evidence type="ECO:0000256" key="8">
    <source>
        <dbReference type="SAM" id="MobiDB-lite"/>
    </source>
</evidence>
<name>A0A1U8HDI0_CAPAN</name>
<dbReference type="KEGG" id="cann:107878849"/>
<feature type="region of interest" description="Disordered" evidence="8">
    <location>
        <begin position="176"/>
        <end position="212"/>
    </location>
</feature>
<evidence type="ECO:0000313" key="11">
    <source>
        <dbReference type="Proteomes" id="UP000222542"/>
    </source>
</evidence>
<dbReference type="GO" id="GO:0019915">
    <property type="term" value="P:lipid storage"/>
    <property type="evidence" value="ECO:0000318"/>
    <property type="project" value="GO_Central"/>
</dbReference>
<dbReference type="SMR" id="A0A1U8HDI0"/>
<dbReference type="OMA" id="PHDQNET"/>
<dbReference type="AlphaFoldDB" id="A0A1U8HDI0"/>
<keyword evidence="7 9" id="KW-0472">Membrane</keyword>
<sequence>MAEDRESMEVNPQQVDKKTVIFATVAGIAIGGPILGLMGFSLLSSLTLLVVTSPLLLLFSPLLLGAASVLAVTLAGFGMAGIMGALGLSSFVLVYRSIIKGRKISGDQYSGEEEQYDNEVAGTGDGTEADDQALKQQQQDSSISDPVTVDRMVELFESLKEPHENDTTAVHIVTVEVDDDDEAELEQQHNKDRASGGGYLQQNVQREIPQET</sequence>
<keyword evidence="5 9" id="KW-0812">Transmembrane</keyword>
<comment type="subcellular location">
    <subcellularLocation>
        <location evidence="2">Lipid droplet</location>
    </subcellularLocation>
    <subcellularLocation>
        <location evidence="1">Membrane</location>
        <topology evidence="1">Multi-pass membrane protein</topology>
    </subcellularLocation>
</comment>
<keyword evidence="4" id="KW-0551">Lipid droplet</keyword>
<accession>A0A1U8HDI0</accession>
<dbReference type="GO" id="GO:0016020">
    <property type="term" value="C:membrane"/>
    <property type="evidence" value="ECO:0007669"/>
    <property type="project" value="UniProtKB-SubCell"/>
</dbReference>
<keyword evidence="11" id="KW-1185">Reference proteome</keyword>
<dbReference type="InterPro" id="IPR000136">
    <property type="entry name" value="Oleosin"/>
</dbReference>
<organism evidence="10 11">
    <name type="scientific">Capsicum annuum</name>
    <name type="common">Capsicum pepper</name>
    <dbReference type="NCBI Taxonomy" id="4072"/>
    <lineage>
        <taxon>Eukaryota</taxon>
        <taxon>Viridiplantae</taxon>
        <taxon>Streptophyta</taxon>
        <taxon>Embryophyta</taxon>
        <taxon>Tracheophyta</taxon>
        <taxon>Spermatophyta</taxon>
        <taxon>Magnoliopsida</taxon>
        <taxon>eudicotyledons</taxon>
        <taxon>Gunneridae</taxon>
        <taxon>Pentapetalae</taxon>
        <taxon>asterids</taxon>
        <taxon>lamiids</taxon>
        <taxon>Solanales</taxon>
        <taxon>Solanaceae</taxon>
        <taxon>Solanoideae</taxon>
        <taxon>Capsiceae</taxon>
        <taxon>Capsicum</taxon>
    </lineage>
</organism>
<proteinExistence type="inferred from homology"/>
<feature type="region of interest" description="Disordered" evidence="8">
    <location>
        <begin position="109"/>
        <end position="143"/>
    </location>
</feature>
<feature type="transmembrane region" description="Helical" evidence="9">
    <location>
        <begin position="62"/>
        <end position="95"/>
    </location>
</feature>
<feature type="compositionally biased region" description="Acidic residues" evidence="8">
    <location>
        <begin position="176"/>
        <end position="185"/>
    </location>
</feature>
<feature type="compositionally biased region" description="Polar residues" evidence="8">
    <location>
        <begin position="200"/>
        <end position="212"/>
    </location>
</feature>
<reference evidence="10 11" key="2">
    <citation type="journal article" date="2017" name="Genome Biol.">
        <title>New reference genome sequences of hot pepper reveal the massive evolution of plant disease-resistance genes by retroduplication.</title>
        <authorList>
            <person name="Kim S."/>
            <person name="Park J."/>
            <person name="Yeom S.I."/>
            <person name="Kim Y.M."/>
            <person name="Seo E."/>
            <person name="Kim K.T."/>
            <person name="Kim M.S."/>
            <person name="Lee J.M."/>
            <person name="Cheong K."/>
            <person name="Shin H.S."/>
            <person name="Kim S.B."/>
            <person name="Han K."/>
            <person name="Lee J."/>
            <person name="Park M."/>
            <person name="Lee H.A."/>
            <person name="Lee H.Y."/>
            <person name="Lee Y."/>
            <person name="Oh S."/>
            <person name="Lee J.H."/>
            <person name="Choi E."/>
            <person name="Choi E."/>
            <person name="Lee S.E."/>
            <person name="Jeon J."/>
            <person name="Kim H."/>
            <person name="Choi G."/>
            <person name="Song H."/>
            <person name="Lee J."/>
            <person name="Lee S.C."/>
            <person name="Kwon J.K."/>
            <person name="Lee H.Y."/>
            <person name="Koo N."/>
            <person name="Hong Y."/>
            <person name="Kim R.W."/>
            <person name="Kang W.H."/>
            <person name="Huh J.H."/>
            <person name="Kang B.C."/>
            <person name="Yang T.J."/>
            <person name="Lee Y.H."/>
            <person name="Bennetzen J.L."/>
            <person name="Choi D."/>
        </authorList>
    </citation>
    <scope>NUCLEOTIDE SEQUENCE [LARGE SCALE GENOMIC DNA]</scope>
    <source>
        <strain evidence="11">cv. CM334</strain>
    </source>
</reference>
<dbReference type="OrthoDB" id="1303809at2759"/>
<evidence type="ECO:0000256" key="9">
    <source>
        <dbReference type="SAM" id="Phobius"/>
    </source>
</evidence>
<dbReference type="GO" id="GO:0012511">
    <property type="term" value="C:monolayer-surrounded lipid storage body"/>
    <property type="evidence" value="ECO:0007669"/>
    <property type="project" value="InterPro"/>
</dbReference>